<proteinExistence type="predicted"/>
<reference evidence="1 2" key="1">
    <citation type="submission" date="2024-01" db="EMBL/GenBank/DDBJ databases">
        <title>The genomes of 5 underutilized Papilionoideae crops provide insights into root nodulation and disease resistanc.</title>
        <authorList>
            <person name="Jiang F."/>
        </authorList>
    </citation>
    <scope>NUCLEOTIDE SEQUENCE [LARGE SCALE GENOMIC DNA]</scope>
    <source>
        <strain evidence="1">DUOXIRENSHENG_FW03</strain>
        <tissue evidence="1">Leaves</tissue>
    </source>
</reference>
<dbReference type="AlphaFoldDB" id="A0AAN9SI39"/>
<evidence type="ECO:0000313" key="2">
    <source>
        <dbReference type="Proteomes" id="UP001386955"/>
    </source>
</evidence>
<sequence>MGNLVLFECATRTHKCWAATWIVMIGSDGGTLEASLNSISISCWPFEKERFPAPPCIVESRLKHILPISMSELLEKLPISS</sequence>
<evidence type="ECO:0000313" key="1">
    <source>
        <dbReference type="EMBL" id="KAK7397089.1"/>
    </source>
</evidence>
<dbReference type="EMBL" id="JAYMYS010000004">
    <property type="protein sequence ID" value="KAK7397089.1"/>
    <property type="molecule type" value="Genomic_DNA"/>
</dbReference>
<organism evidence="1 2">
    <name type="scientific">Psophocarpus tetragonolobus</name>
    <name type="common">Winged bean</name>
    <name type="synonym">Dolichos tetragonolobus</name>
    <dbReference type="NCBI Taxonomy" id="3891"/>
    <lineage>
        <taxon>Eukaryota</taxon>
        <taxon>Viridiplantae</taxon>
        <taxon>Streptophyta</taxon>
        <taxon>Embryophyta</taxon>
        <taxon>Tracheophyta</taxon>
        <taxon>Spermatophyta</taxon>
        <taxon>Magnoliopsida</taxon>
        <taxon>eudicotyledons</taxon>
        <taxon>Gunneridae</taxon>
        <taxon>Pentapetalae</taxon>
        <taxon>rosids</taxon>
        <taxon>fabids</taxon>
        <taxon>Fabales</taxon>
        <taxon>Fabaceae</taxon>
        <taxon>Papilionoideae</taxon>
        <taxon>50 kb inversion clade</taxon>
        <taxon>NPAAA clade</taxon>
        <taxon>indigoferoid/millettioid clade</taxon>
        <taxon>Phaseoleae</taxon>
        <taxon>Psophocarpus</taxon>
    </lineage>
</organism>
<name>A0AAN9SI39_PSOTE</name>
<accession>A0AAN9SI39</accession>
<keyword evidence="2" id="KW-1185">Reference proteome</keyword>
<gene>
    <name evidence="1" type="ORF">VNO78_18256</name>
</gene>
<dbReference type="Proteomes" id="UP001386955">
    <property type="component" value="Unassembled WGS sequence"/>
</dbReference>
<comment type="caution">
    <text evidence="1">The sequence shown here is derived from an EMBL/GenBank/DDBJ whole genome shotgun (WGS) entry which is preliminary data.</text>
</comment>
<protein>
    <submittedName>
        <fullName evidence="1">Uncharacterized protein</fullName>
    </submittedName>
</protein>